<gene>
    <name evidence="3" type="ORF">ACOF00016_LOCUS673</name>
</gene>
<sequence length="285" mass="31018">MTDKDNNNNNNDPPEVSTPREEEAAPAGEQGTGPRTFCRSFCYPFCCCCGSCCQLRILPYGLLRWSLATVATVIALAITLLADGTCYFIKSEVNDPALGLVMGYKIGINRYKDEDGSCEVYQDGTAKDLVYQSVYWEVVRYFCDIGVIILFLFTLLVVTTGLLEYKCAGRTFFAKLAVCMAAMNTLHMASFLVFASDICTGPSSKCFLGDGAFLMMGAIVAWWIAGWLVLHMIPLGQQGSGGDDAHNESLHLPSRWRSLYVEVCGATVVAAAAVNGAIIAAERRD</sequence>
<feature type="transmembrane region" description="Helical" evidence="2">
    <location>
        <begin position="141"/>
        <end position="160"/>
    </location>
</feature>
<feature type="transmembrane region" description="Helical" evidence="2">
    <location>
        <begin position="207"/>
        <end position="230"/>
    </location>
</feature>
<feature type="transmembrane region" description="Helical" evidence="2">
    <location>
        <begin position="259"/>
        <end position="281"/>
    </location>
</feature>
<organism evidence="3">
    <name type="scientific">Amphora coffeiformis</name>
    <dbReference type="NCBI Taxonomy" id="265554"/>
    <lineage>
        <taxon>Eukaryota</taxon>
        <taxon>Sar</taxon>
        <taxon>Stramenopiles</taxon>
        <taxon>Ochrophyta</taxon>
        <taxon>Bacillariophyta</taxon>
        <taxon>Bacillariophyceae</taxon>
        <taxon>Bacillariophycidae</taxon>
        <taxon>Thalassiophysales</taxon>
        <taxon>Catenulaceae</taxon>
        <taxon>Amphora</taxon>
    </lineage>
</organism>
<dbReference type="EMBL" id="HBIM01000773">
    <property type="protein sequence ID" value="CAE0402383.1"/>
    <property type="molecule type" value="Transcribed_RNA"/>
</dbReference>
<dbReference type="AlphaFoldDB" id="A0A7S3KXD3"/>
<accession>A0A7S3KXD3</accession>
<feature type="transmembrane region" description="Helical" evidence="2">
    <location>
        <begin position="65"/>
        <end position="82"/>
    </location>
</feature>
<keyword evidence="2" id="KW-0472">Membrane</keyword>
<evidence type="ECO:0000256" key="1">
    <source>
        <dbReference type="SAM" id="MobiDB-lite"/>
    </source>
</evidence>
<proteinExistence type="predicted"/>
<reference evidence="3" key="1">
    <citation type="submission" date="2021-01" db="EMBL/GenBank/DDBJ databases">
        <authorList>
            <person name="Corre E."/>
            <person name="Pelletier E."/>
            <person name="Niang G."/>
            <person name="Scheremetjew M."/>
            <person name="Finn R."/>
            <person name="Kale V."/>
            <person name="Holt S."/>
            <person name="Cochrane G."/>
            <person name="Meng A."/>
            <person name="Brown T."/>
            <person name="Cohen L."/>
        </authorList>
    </citation>
    <scope>NUCLEOTIDE SEQUENCE</scope>
    <source>
        <strain evidence="3">CCMP127</strain>
    </source>
</reference>
<evidence type="ECO:0000313" key="3">
    <source>
        <dbReference type="EMBL" id="CAE0402383.1"/>
    </source>
</evidence>
<feature type="transmembrane region" description="Helical" evidence="2">
    <location>
        <begin position="172"/>
        <end position="195"/>
    </location>
</feature>
<evidence type="ECO:0000256" key="2">
    <source>
        <dbReference type="SAM" id="Phobius"/>
    </source>
</evidence>
<feature type="region of interest" description="Disordered" evidence="1">
    <location>
        <begin position="1"/>
        <end position="31"/>
    </location>
</feature>
<keyword evidence="2" id="KW-0812">Transmembrane</keyword>
<name>A0A7S3KXD3_9STRA</name>
<protein>
    <submittedName>
        <fullName evidence="3">Uncharacterized protein</fullName>
    </submittedName>
</protein>
<keyword evidence="2" id="KW-1133">Transmembrane helix</keyword>